<dbReference type="Pfam" id="PF03265">
    <property type="entry name" value="DNase_II"/>
    <property type="match status" value="2"/>
</dbReference>
<evidence type="ECO:0000313" key="5">
    <source>
        <dbReference type="Proteomes" id="UP000298663"/>
    </source>
</evidence>
<dbReference type="GO" id="GO:0006309">
    <property type="term" value="P:apoptotic DNA fragmentation"/>
    <property type="evidence" value="ECO:0007669"/>
    <property type="project" value="TreeGrafter"/>
</dbReference>
<dbReference type="STRING" id="34508.A0A4U5M8L6"/>
<comment type="caution">
    <text evidence="4">The sequence shown here is derived from an EMBL/GenBank/DDBJ whole genome shotgun (WGS) entry which is preliminary data.</text>
</comment>
<evidence type="ECO:0000256" key="1">
    <source>
        <dbReference type="ARBA" id="ARBA00007527"/>
    </source>
</evidence>
<evidence type="ECO:0000256" key="2">
    <source>
        <dbReference type="ARBA" id="ARBA00022801"/>
    </source>
</evidence>
<dbReference type="AlphaFoldDB" id="A0A4U5M8L6"/>
<feature type="chain" id="PRO_5020252485" evidence="3">
    <location>
        <begin position="26"/>
        <end position="362"/>
    </location>
</feature>
<organism evidence="4 5">
    <name type="scientific">Steinernema carpocapsae</name>
    <name type="common">Entomopathogenic nematode</name>
    <dbReference type="NCBI Taxonomy" id="34508"/>
    <lineage>
        <taxon>Eukaryota</taxon>
        <taxon>Metazoa</taxon>
        <taxon>Ecdysozoa</taxon>
        <taxon>Nematoda</taxon>
        <taxon>Chromadorea</taxon>
        <taxon>Rhabditida</taxon>
        <taxon>Tylenchina</taxon>
        <taxon>Panagrolaimomorpha</taxon>
        <taxon>Strongyloidoidea</taxon>
        <taxon>Steinernematidae</taxon>
        <taxon>Steinernema</taxon>
    </lineage>
</organism>
<accession>A0A4U5M8L6</accession>
<dbReference type="Proteomes" id="UP000298663">
    <property type="component" value="Unassembled WGS sequence"/>
</dbReference>
<reference evidence="4 5" key="1">
    <citation type="journal article" date="2015" name="Genome Biol.">
        <title>Comparative genomics of Steinernema reveals deeply conserved gene regulatory networks.</title>
        <authorList>
            <person name="Dillman A.R."/>
            <person name="Macchietto M."/>
            <person name="Porter C.F."/>
            <person name="Rogers A."/>
            <person name="Williams B."/>
            <person name="Antoshechkin I."/>
            <person name="Lee M.M."/>
            <person name="Goodwin Z."/>
            <person name="Lu X."/>
            <person name="Lewis E.E."/>
            <person name="Goodrich-Blair H."/>
            <person name="Stock S.P."/>
            <person name="Adams B.J."/>
            <person name="Sternberg P.W."/>
            <person name="Mortazavi A."/>
        </authorList>
    </citation>
    <scope>NUCLEOTIDE SEQUENCE [LARGE SCALE GENOMIC DNA]</scope>
    <source>
        <strain evidence="4 5">ALL</strain>
    </source>
</reference>
<keyword evidence="3" id="KW-0732">Signal</keyword>
<feature type="signal peptide" evidence="3">
    <location>
        <begin position="1"/>
        <end position="25"/>
    </location>
</feature>
<keyword evidence="2" id="KW-0378">Hydrolase</keyword>
<gene>
    <name evidence="4" type="ORF">L596_025728</name>
</gene>
<dbReference type="EMBL" id="AZBU02000009">
    <property type="protein sequence ID" value="TKR65309.1"/>
    <property type="molecule type" value="Genomic_DNA"/>
</dbReference>
<keyword evidence="5" id="KW-1185">Reference proteome</keyword>
<dbReference type="InterPro" id="IPR004947">
    <property type="entry name" value="DNase_II"/>
</dbReference>
<evidence type="ECO:0000313" key="4">
    <source>
        <dbReference type="EMBL" id="TKR65309.1"/>
    </source>
</evidence>
<sequence>MTNKYLALVCIFAYILFLNIENSIGFSCRINNANVDWWVAKSHDSFVERTGHFFTASSISSDEWSRNMDVNLYNLDASNPVFNTVDQVTNGFQYSVNDLLIFYNDQANRTWSAGKVYGVPKEDSGDEGHSKGVVLYDGILHQGFLLMHSAPGFPFPEAEEFLYPRSAAAYGQLFFCLSINEEQLRMIGELMRMANIYAYEHHFGDSLRTKFRDLFYAVYGEFDLNFVKDIFLAVAENLQSELYVQSFLTESSASFKSVEQAGCKNSDQDPFIVKNIYNATFTASDHTAHKQRTSTDHAKYAITKLPSDNWFCASDINRTKPQLERGGLVICVQDDNLHALFQKSVMVITDCAAVRQANIKHP</sequence>
<evidence type="ECO:0000256" key="3">
    <source>
        <dbReference type="SAM" id="SignalP"/>
    </source>
</evidence>
<dbReference type="GO" id="GO:0004531">
    <property type="term" value="F:deoxyribonuclease II activity"/>
    <property type="evidence" value="ECO:0007669"/>
    <property type="project" value="InterPro"/>
</dbReference>
<dbReference type="OrthoDB" id="10261598at2759"/>
<name>A0A4U5M8L6_STECR</name>
<proteinExistence type="inferred from homology"/>
<dbReference type="PANTHER" id="PTHR10858:SF23">
    <property type="entry name" value="DEOXYRIBONUCLEASE II"/>
    <property type="match status" value="1"/>
</dbReference>
<reference evidence="4 5" key="2">
    <citation type="journal article" date="2019" name="G3 (Bethesda)">
        <title>Hybrid Assembly of the Genome of the Entomopathogenic Nematode Steinernema carpocapsae Identifies the X-Chromosome.</title>
        <authorList>
            <person name="Serra L."/>
            <person name="Macchietto M."/>
            <person name="Macias-Munoz A."/>
            <person name="McGill C.J."/>
            <person name="Rodriguez I.M."/>
            <person name="Rodriguez B."/>
            <person name="Murad R."/>
            <person name="Mortazavi A."/>
        </authorList>
    </citation>
    <scope>NUCLEOTIDE SEQUENCE [LARGE SCALE GENOMIC DNA]</scope>
    <source>
        <strain evidence="4 5">ALL</strain>
    </source>
</reference>
<dbReference type="PANTHER" id="PTHR10858">
    <property type="entry name" value="DEOXYRIBONUCLEASE II"/>
    <property type="match status" value="1"/>
</dbReference>
<protein>
    <submittedName>
        <fullName evidence="4">Uncharacterized protein</fullName>
    </submittedName>
</protein>
<comment type="similarity">
    <text evidence="1">Belongs to the DNase II family.</text>
</comment>